<gene>
    <name evidence="1" type="ORF">Taro_039323</name>
</gene>
<dbReference type="AlphaFoldDB" id="A0A843WAD9"/>
<dbReference type="Proteomes" id="UP000652761">
    <property type="component" value="Unassembled WGS sequence"/>
</dbReference>
<evidence type="ECO:0000313" key="2">
    <source>
        <dbReference type="Proteomes" id="UP000652761"/>
    </source>
</evidence>
<accession>A0A843WAD9</accession>
<reference evidence="1" key="1">
    <citation type="submission" date="2017-07" db="EMBL/GenBank/DDBJ databases">
        <title>Taro Niue Genome Assembly and Annotation.</title>
        <authorList>
            <person name="Atibalentja N."/>
            <person name="Keating K."/>
            <person name="Fields C.J."/>
        </authorList>
    </citation>
    <scope>NUCLEOTIDE SEQUENCE</scope>
    <source>
        <strain evidence="1">Niue_2</strain>
        <tissue evidence="1">Leaf</tissue>
    </source>
</reference>
<name>A0A843WAD9_COLES</name>
<proteinExistence type="predicted"/>
<protein>
    <submittedName>
        <fullName evidence="1">Uncharacterized protein</fullName>
    </submittedName>
</protein>
<sequence>MRTGSHRHPRQHTRTHRELTSHLCHRLQCINLPCFPSVHHHHHPAGRSHCHRRARLHPASLHHHHQFRTKRSPSDISIFFCGWITVPQQTATVRVNHLGVLRRHAAVRSASASIGSIVSYWGQNKEEGKLSKACDTGS</sequence>
<evidence type="ECO:0000313" key="1">
    <source>
        <dbReference type="EMBL" id="MQM06499.1"/>
    </source>
</evidence>
<keyword evidence="2" id="KW-1185">Reference proteome</keyword>
<dbReference type="EMBL" id="NMUH01003641">
    <property type="protein sequence ID" value="MQM06499.1"/>
    <property type="molecule type" value="Genomic_DNA"/>
</dbReference>
<comment type="caution">
    <text evidence="1">The sequence shown here is derived from an EMBL/GenBank/DDBJ whole genome shotgun (WGS) entry which is preliminary data.</text>
</comment>
<organism evidence="1 2">
    <name type="scientific">Colocasia esculenta</name>
    <name type="common">Wild taro</name>
    <name type="synonym">Arum esculentum</name>
    <dbReference type="NCBI Taxonomy" id="4460"/>
    <lineage>
        <taxon>Eukaryota</taxon>
        <taxon>Viridiplantae</taxon>
        <taxon>Streptophyta</taxon>
        <taxon>Embryophyta</taxon>
        <taxon>Tracheophyta</taxon>
        <taxon>Spermatophyta</taxon>
        <taxon>Magnoliopsida</taxon>
        <taxon>Liliopsida</taxon>
        <taxon>Araceae</taxon>
        <taxon>Aroideae</taxon>
        <taxon>Colocasieae</taxon>
        <taxon>Colocasia</taxon>
    </lineage>
</organism>